<protein>
    <submittedName>
        <fullName evidence="3">Patatin</fullName>
    </submittedName>
</protein>
<proteinExistence type="predicted"/>
<organism evidence="3">
    <name type="scientific">Schistocephalus solidus</name>
    <name type="common">Tapeworm</name>
    <dbReference type="NCBI Taxonomy" id="70667"/>
    <lineage>
        <taxon>Eukaryota</taxon>
        <taxon>Metazoa</taxon>
        <taxon>Spiralia</taxon>
        <taxon>Lophotrochozoa</taxon>
        <taxon>Platyhelminthes</taxon>
        <taxon>Cestoda</taxon>
        <taxon>Eucestoda</taxon>
        <taxon>Diphyllobothriidea</taxon>
        <taxon>Diphyllobothriidae</taxon>
        <taxon>Schistocephalus</taxon>
    </lineage>
</organism>
<dbReference type="OrthoDB" id="6274800at2759"/>
<dbReference type="WBParaSite" id="SSLN_0001329101-mRNA-1">
    <property type="protein sequence ID" value="SSLN_0001329101-mRNA-1"/>
    <property type="gene ID" value="SSLN_0001329101"/>
</dbReference>
<dbReference type="Proteomes" id="UP000275846">
    <property type="component" value="Unassembled WGS sequence"/>
</dbReference>
<evidence type="ECO:0000313" key="3">
    <source>
        <dbReference type="WBParaSite" id="SSLN_0001329101-mRNA-1"/>
    </source>
</evidence>
<keyword evidence="2" id="KW-1185">Reference proteome</keyword>
<reference evidence="3" key="1">
    <citation type="submission" date="2016-06" db="UniProtKB">
        <authorList>
            <consortium name="WormBaseParasite"/>
        </authorList>
    </citation>
    <scope>IDENTIFICATION</scope>
</reference>
<evidence type="ECO:0000313" key="2">
    <source>
        <dbReference type="Proteomes" id="UP000275846"/>
    </source>
</evidence>
<dbReference type="AlphaFoldDB" id="A0A183T8J5"/>
<name>A0A183T8J5_SCHSO</name>
<dbReference type="EMBL" id="UYSU01037550">
    <property type="protein sequence ID" value="VDL99178.1"/>
    <property type="molecule type" value="Genomic_DNA"/>
</dbReference>
<accession>A0A183T8J5</accession>
<reference evidence="1 2" key="2">
    <citation type="submission" date="2018-11" db="EMBL/GenBank/DDBJ databases">
        <authorList>
            <consortium name="Pathogen Informatics"/>
        </authorList>
    </citation>
    <scope>NUCLEOTIDE SEQUENCE [LARGE SCALE GENOMIC DNA]</scope>
    <source>
        <strain evidence="1 2">NST_G2</strain>
    </source>
</reference>
<evidence type="ECO:0000313" key="1">
    <source>
        <dbReference type="EMBL" id="VDL99178.1"/>
    </source>
</evidence>
<sequence length="130" mass="14650">MADPSVALLEVRFVVRFAIARSVSGSGSHTESTGRPTVHQLKTALLRLHTVSGRQRYYQRILEECLGDQKSTEPLKRMQTRRGELQIDDKLFKETFLEPLPTDAQIILVPGSMDLSVSRLAEIADRMLEV</sequence>
<gene>
    <name evidence="1" type="ORF">SSLN_LOCUS12793</name>
</gene>